<dbReference type="InterPro" id="IPR011990">
    <property type="entry name" value="TPR-like_helical_dom_sf"/>
</dbReference>
<dbReference type="AlphaFoldDB" id="A0A644ZM13"/>
<dbReference type="InterPro" id="IPR019734">
    <property type="entry name" value="TPR_rpt"/>
</dbReference>
<reference evidence="1" key="1">
    <citation type="submission" date="2019-08" db="EMBL/GenBank/DDBJ databases">
        <authorList>
            <person name="Kucharzyk K."/>
            <person name="Murdoch R.W."/>
            <person name="Higgins S."/>
            <person name="Loffler F."/>
        </authorList>
    </citation>
    <scope>NUCLEOTIDE SEQUENCE</scope>
</reference>
<evidence type="ECO:0008006" key="2">
    <source>
        <dbReference type="Google" id="ProtNLM"/>
    </source>
</evidence>
<comment type="caution">
    <text evidence="1">The sequence shown here is derived from an EMBL/GenBank/DDBJ whole genome shotgun (WGS) entry which is preliminary data.</text>
</comment>
<sequence length="319" mass="34406">MKTMKRIKTLLAICAISIFSITAVNAQDIAAATELYNNGAKMLGEKNYTAAIESFSKAMKMAEGLGEEGATIVKDSKGIIPKIYLAFGQDLASQKKVDESIAQLKLAIEASKAAGLADVEKSATELIPQVLMVGANDLFAAEKYAEAIAAYKKVAEVDANNAKIYFYTGVSESRLGNEAGAIAAFEKAIALGDKEDSPKQISNIYLKKAANAIKTKNYADVYASAKKSNEYVASSQAAKLLGIGAFNLKKYDEAIAAIDSYISLEPAAKDKNGMFYYLAQAYEAKKNPAKACGYYKQLMADPTYKQIAEYKVKTELKCK</sequence>
<dbReference type="EMBL" id="VSSQ01009556">
    <property type="protein sequence ID" value="MPM41969.1"/>
    <property type="molecule type" value="Genomic_DNA"/>
</dbReference>
<organism evidence="1">
    <name type="scientific">bioreactor metagenome</name>
    <dbReference type="NCBI Taxonomy" id="1076179"/>
    <lineage>
        <taxon>unclassified sequences</taxon>
        <taxon>metagenomes</taxon>
        <taxon>ecological metagenomes</taxon>
    </lineage>
</organism>
<dbReference type="Gene3D" id="1.25.40.10">
    <property type="entry name" value="Tetratricopeptide repeat domain"/>
    <property type="match status" value="3"/>
</dbReference>
<dbReference type="SUPFAM" id="SSF48452">
    <property type="entry name" value="TPR-like"/>
    <property type="match status" value="2"/>
</dbReference>
<protein>
    <recommendedName>
        <fullName evidence="2">Tetratricopeptide repeat protein</fullName>
    </recommendedName>
</protein>
<evidence type="ECO:0000313" key="1">
    <source>
        <dbReference type="EMBL" id="MPM41969.1"/>
    </source>
</evidence>
<dbReference type="SMART" id="SM00028">
    <property type="entry name" value="TPR"/>
    <property type="match status" value="6"/>
</dbReference>
<gene>
    <name evidence="1" type="ORF">SDC9_88631</name>
</gene>
<accession>A0A644ZM13</accession>
<name>A0A644ZM13_9ZZZZ</name>
<proteinExistence type="predicted"/>
<dbReference type="Pfam" id="PF13432">
    <property type="entry name" value="TPR_16"/>
    <property type="match status" value="2"/>
</dbReference>